<sequence>MNIDSIIHGKRSWINAGMIGVVALCLAISVAPTFRLLQQAWSLSGKIKEHVPYREMPDVSKWETPELSKVELDKQTFGALAKVVDRYRVTIENAQAPILFTDQGYETATQKIVLLGEFVPLLKCLDEVGRDLSFIKIASIEFNREERNKSLVLTANVYFQSAKPEEHEAK</sequence>
<dbReference type="RefSeq" id="WP_119752526.1">
    <property type="nucleotide sequence ID" value="NZ_CP032382.1"/>
</dbReference>
<dbReference type="KEGG" id="chk:D4L85_00770"/>
<keyword evidence="3" id="KW-1185">Reference proteome</keyword>
<gene>
    <name evidence="2" type="ORF">D4L85_00770</name>
</gene>
<evidence type="ECO:0000313" key="2">
    <source>
        <dbReference type="EMBL" id="AYB29203.1"/>
    </source>
</evidence>
<name>A0A385SC45_9BACT</name>
<feature type="transmembrane region" description="Helical" evidence="1">
    <location>
        <begin position="12"/>
        <end position="34"/>
    </location>
</feature>
<organism evidence="2 3">
    <name type="scientific">Chryseolinea soli</name>
    <dbReference type="NCBI Taxonomy" id="2321403"/>
    <lineage>
        <taxon>Bacteria</taxon>
        <taxon>Pseudomonadati</taxon>
        <taxon>Bacteroidota</taxon>
        <taxon>Cytophagia</taxon>
        <taxon>Cytophagales</taxon>
        <taxon>Fulvivirgaceae</taxon>
        <taxon>Chryseolinea</taxon>
    </lineage>
</organism>
<accession>A0A385SC45</accession>
<keyword evidence="1" id="KW-0472">Membrane</keyword>
<evidence type="ECO:0000313" key="3">
    <source>
        <dbReference type="Proteomes" id="UP000266183"/>
    </source>
</evidence>
<dbReference type="Proteomes" id="UP000266183">
    <property type="component" value="Chromosome"/>
</dbReference>
<dbReference type="AlphaFoldDB" id="A0A385SC45"/>
<proteinExistence type="predicted"/>
<reference evidence="3" key="1">
    <citation type="submission" date="2018-09" db="EMBL/GenBank/DDBJ databases">
        <title>Chryseolinea sp. KIS68-18 isolated from soil.</title>
        <authorList>
            <person name="Weon H.-Y."/>
            <person name="Kwon S.-W."/>
            <person name="Lee S.A."/>
        </authorList>
    </citation>
    <scope>NUCLEOTIDE SEQUENCE [LARGE SCALE GENOMIC DNA]</scope>
    <source>
        <strain evidence="3">KIS68-18</strain>
    </source>
</reference>
<keyword evidence="1" id="KW-1133">Transmembrane helix</keyword>
<evidence type="ECO:0008006" key="4">
    <source>
        <dbReference type="Google" id="ProtNLM"/>
    </source>
</evidence>
<keyword evidence="1" id="KW-0812">Transmembrane</keyword>
<evidence type="ECO:0000256" key="1">
    <source>
        <dbReference type="SAM" id="Phobius"/>
    </source>
</evidence>
<dbReference type="EMBL" id="CP032382">
    <property type="protein sequence ID" value="AYB29203.1"/>
    <property type="molecule type" value="Genomic_DNA"/>
</dbReference>
<protein>
    <recommendedName>
        <fullName evidence="4">Type 4a pilus biogenesis protein PilO</fullName>
    </recommendedName>
</protein>